<feature type="coiled-coil region" evidence="2">
    <location>
        <begin position="234"/>
        <end position="282"/>
    </location>
</feature>
<dbReference type="KEGG" id="pmar:B0X71_14310"/>
<sequence length="430" mass="49241">MEQLSKRYNQAVALVQEDKLEEAKWILQSILASAPFHSGTNWLAGLVEVMMGNPVAGLTHWERVKIADFPQLPERREQVLSTLRKYEEIRAIYNHSLSLVRERKLSEARSMMVPLLNRDFTFPLPADVYRLYFLILAEQGQTEEAFSFILDSPPSIQKTPSIIRFVHALRDELLREETAGEWKKTNEIVHPLKTKKGQRRMGATAIAIVAAFIGGTYIVSQIDTAEQESAFADQQELDSDSEGLKEVIDELESKLISLESEKEILQEELGASNERVSEYEATEKLFKEADLDLTSLRTEEAKKEYDAAYALYQNGEYIKAKERFELSLQLSPSEYFSDDSLYYLIRSTQQLSTLTGDSELLNQFLTSESEHFLESPYQDDLLVIQADAYHSEGKKDEALLVLSQIQDEYPSEWTATYAEKLLDTMQEKEM</sequence>
<feature type="repeat" description="TPR" evidence="1">
    <location>
        <begin position="301"/>
        <end position="334"/>
    </location>
</feature>
<proteinExistence type="predicted"/>
<evidence type="ECO:0000313" key="3">
    <source>
        <dbReference type="EMBL" id="AQQ54162.1"/>
    </source>
</evidence>
<evidence type="ECO:0000256" key="1">
    <source>
        <dbReference type="PROSITE-ProRule" id="PRU00339"/>
    </source>
</evidence>
<name>A0A1Q2L2P4_9BACL</name>
<dbReference type="Proteomes" id="UP000188184">
    <property type="component" value="Chromosome"/>
</dbReference>
<gene>
    <name evidence="3" type="ORF">B0X71_14310</name>
</gene>
<keyword evidence="4" id="KW-1185">Reference proteome</keyword>
<organism evidence="3 4">
    <name type="scientific">Planococcus lenghuensis</name>
    <dbReference type="NCBI Taxonomy" id="2213202"/>
    <lineage>
        <taxon>Bacteria</taxon>
        <taxon>Bacillati</taxon>
        <taxon>Bacillota</taxon>
        <taxon>Bacilli</taxon>
        <taxon>Bacillales</taxon>
        <taxon>Caryophanaceae</taxon>
        <taxon>Planococcus</taxon>
    </lineage>
</organism>
<dbReference type="OrthoDB" id="2435629at2"/>
<dbReference type="EMBL" id="CP019640">
    <property type="protein sequence ID" value="AQQ54162.1"/>
    <property type="molecule type" value="Genomic_DNA"/>
</dbReference>
<accession>A0A1Q2L2P4</accession>
<keyword evidence="2" id="KW-0175">Coiled coil</keyword>
<reference evidence="3 4" key="1">
    <citation type="submission" date="2017-02" db="EMBL/GenBank/DDBJ databases">
        <title>The complete genomic sequence of a novel cold adapted crude oil-degrading bacterium Planococcus qaidamina Y42.</title>
        <authorList>
            <person name="Yang R."/>
        </authorList>
    </citation>
    <scope>NUCLEOTIDE SEQUENCE [LARGE SCALE GENOMIC DNA]</scope>
    <source>
        <strain evidence="3 4">Y42</strain>
    </source>
</reference>
<dbReference type="AlphaFoldDB" id="A0A1Q2L2P4"/>
<dbReference type="Gene3D" id="1.25.40.10">
    <property type="entry name" value="Tetratricopeptide repeat domain"/>
    <property type="match status" value="2"/>
</dbReference>
<evidence type="ECO:0000256" key="2">
    <source>
        <dbReference type="SAM" id="Coils"/>
    </source>
</evidence>
<dbReference type="PROSITE" id="PS50005">
    <property type="entry name" value="TPR"/>
    <property type="match status" value="1"/>
</dbReference>
<evidence type="ECO:0000313" key="4">
    <source>
        <dbReference type="Proteomes" id="UP000188184"/>
    </source>
</evidence>
<keyword evidence="1" id="KW-0802">TPR repeat</keyword>
<dbReference type="RefSeq" id="WP_077590054.1">
    <property type="nucleotide sequence ID" value="NZ_CP019640.1"/>
</dbReference>
<dbReference type="InterPro" id="IPR011990">
    <property type="entry name" value="TPR-like_helical_dom_sf"/>
</dbReference>
<dbReference type="InterPro" id="IPR019734">
    <property type="entry name" value="TPR_rpt"/>
</dbReference>
<dbReference type="SUPFAM" id="SSF48452">
    <property type="entry name" value="TPR-like"/>
    <property type="match status" value="1"/>
</dbReference>
<protein>
    <submittedName>
        <fullName evidence="3">Uncharacterized protein</fullName>
    </submittedName>
</protein>